<dbReference type="EMBL" id="JAACJN010000001">
    <property type="protein sequence ID" value="KAF5393685.1"/>
    <property type="molecule type" value="Genomic_DNA"/>
</dbReference>
<dbReference type="Proteomes" id="UP000518752">
    <property type="component" value="Unassembled WGS sequence"/>
</dbReference>
<comment type="caution">
    <text evidence="3">The sequence shown here is derived from an EMBL/GenBank/DDBJ whole genome shotgun (WGS) entry which is preliminary data.</text>
</comment>
<sequence length="189" mass="21790">MARKIRERKASTLPKSNEEPLIDISEQEQWRLINESGVLHKIADQTPNPEPLPYSLIDEILDTSLFIIPFWSLLLLMEMCEPLQSFSHIYGRHPSYGTLFERMSTGGPILALFIFFSLWKPGLPTDINETEKSKLFSKGSWLVNMRQCPPLATIWVYTALELDLGACVAGLAVTGFYVWWNDYQKYLFR</sequence>
<organism evidence="3 4">
    <name type="scientific">Collybiopsis confluens</name>
    <dbReference type="NCBI Taxonomy" id="2823264"/>
    <lineage>
        <taxon>Eukaryota</taxon>
        <taxon>Fungi</taxon>
        <taxon>Dikarya</taxon>
        <taxon>Basidiomycota</taxon>
        <taxon>Agaricomycotina</taxon>
        <taxon>Agaricomycetes</taxon>
        <taxon>Agaricomycetidae</taxon>
        <taxon>Agaricales</taxon>
        <taxon>Marasmiineae</taxon>
        <taxon>Omphalotaceae</taxon>
        <taxon>Collybiopsis</taxon>
    </lineage>
</organism>
<protein>
    <recommendedName>
        <fullName evidence="2">DUF7719 domain-containing protein</fullName>
    </recommendedName>
</protein>
<dbReference type="Pfam" id="PF24841">
    <property type="entry name" value="DUF7719"/>
    <property type="match status" value="1"/>
</dbReference>
<feature type="domain" description="DUF7719" evidence="2">
    <location>
        <begin position="137"/>
        <end position="184"/>
    </location>
</feature>
<keyword evidence="1" id="KW-1133">Transmembrane helix</keyword>
<evidence type="ECO:0000313" key="3">
    <source>
        <dbReference type="EMBL" id="KAF5393685.1"/>
    </source>
</evidence>
<dbReference type="PANTHER" id="PTHR37846">
    <property type="entry name" value="YALI0B21296P"/>
    <property type="match status" value="1"/>
</dbReference>
<reference evidence="3 4" key="1">
    <citation type="journal article" date="2020" name="ISME J.">
        <title>Uncovering the hidden diversity of litter-decomposition mechanisms in mushroom-forming fungi.</title>
        <authorList>
            <person name="Floudas D."/>
            <person name="Bentzer J."/>
            <person name="Ahren D."/>
            <person name="Johansson T."/>
            <person name="Persson P."/>
            <person name="Tunlid A."/>
        </authorList>
    </citation>
    <scope>NUCLEOTIDE SEQUENCE [LARGE SCALE GENOMIC DNA]</scope>
    <source>
        <strain evidence="3 4">CBS 406.79</strain>
    </source>
</reference>
<feature type="transmembrane region" description="Helical" evidence="1">
    <location>
        <begin position="154"/>
        <end position="180"/>
    </location>
</feature>
<gene>
    <name evidence="3" type="ORF">D9757_000105</name>
</gene>
<dbReference type="InterPro" id="IPR056136">
    <property type="entry name" value="DUF7719"/>
</dbReference>
<proteinExistence type="predicted"/>
<name>A0A8H5I228_9AGAR</name>
<keyword evidence="1" id="KW-0472">Membrane</keyword>
<keyword evidence="4" id="KW-1185">Reference proteome</keyword>
<dbReference type="AlphaFoldDB" id="A0A8H5I228"/>
<evidence type="ECO:0000256" key="1">
    <source>
        <dbReference type="SAM" id="Phobius"/>
    </source>
</evidence>
<dbReference type="OrthoDB" id="5597489at2759"/>
<dbReference type="PANTHER" id="PTHR37846:SF1">
    <property type="entry name" value="DEACETYLASE-LIKE PROTEIN"/>
    <property type="match status" value="1"/>
</dbReference>
<keyword evidence="1" id="KW-0812">Transmembrane</keyword>
<evidence type="ECO:0000259" key="2">
    <source>
        <dbReference type="Pfam" id="PF24841"/>
    </source>
</evidence>
<accession>A0A8H5I228</accession>
<evidence type="ECO:0000313" key="4">
    <source>
        <dbReference type="Proteomes" id="UP000518752"/>
    </source>
</evidence>